<dbReference type="AlphaFoldDB" id="A0AAW2C405"/>
<evidence type="ECO:0000256" key="7">
    <source>
        <dbReference type="ARBA" id="ARBA00023054"/>
    </source>
</evidence>
<comment type="caution">
    <text evidence="11">The sequence shown here is derived from an EMBL/GenBank/DDBJ whole genome shotgun (WGS) entry which is preliminary data.</text>
</comment>
<keyword evidence="12" id="KW-1185">Reference proteome</keyword>
<keyword evidence="3" id="KW-0963">Cytoplasm</keyword>
<dbReference type="GO" id="GO:0031023">
    <property type="term" value="P:microtubule organizing center organization"/>
    <property type="evidence" value="ECO:0007669"/>
    <property type="project" value="TreeGrafter"/>
</dbReference>
<evidence type="ECO:0000256" key="3">
    <source>
        <dbReference type="ARBA" id="ARBA00022490"/>
    </source>
</evidence>
<dbReference type="GO" id="GO:0051225">
    <property type="term" value="P:spindle assembly"/>
    <property type="evidence" value="ECO:0007669"/>
    <property type="project" value="InterPro"/>
</dbReference>
<evidence type="ECO:0000259" key="10">
    <source>
        <dbReference type="Pfam" id="PF14932"/>
    </source>
</evidence>
<evidence type="ECO:0000256" key="6">
    <source>
        <dbReference type="ARBA" id="ARBA00022776"/>
    </source>
</evidence>
<evidence type="ECO:0000256" key="8">
    <source>
        <dbReference type="ARBA" id="ARBA00023212"/>
    </source>
</evidence>
<dbReference type="EMBL" id="JAZDWU010000008">
    <property type="protein sequence ID" value="KAK9992817.1"/>
    <property type="molecule type" value="Genomic_DNA"/>
</dbReference>
<evidence type="ECO:0000313" key="11">
    <source>
        <dbReference type="EMBL" id="KAK9992817.1"/>
    </source>
</evidence>
<dbReference type="GO" id="GO:0005815">
    <property type="term" value="C:microtubule organizing center"/>
    <property type="evidence" value="ECO:0007669"/>
    <property type="project" value="TreeGrafter"/>
</dbReference>
<evidence type="ECO:0000256" key="4">
    <source>
        <dbReference type="ARBA" id="ARBA00022618"/>
    </source>
</evidence>
<dbReference type="GO" id="GO:0072686">
    <property type="term" value="C:mitotic spindle"/>
    <property type="evidence" value="ECO:0007669"/>
    <property type="project" value="TreeGrafter"/>
</dbReference>
<organism evidence="11 12">
    <name type="scientific">Lithocarpus litseifolius</name>
    <dbReference type="NCBI Taxonomy" id="425828"/>
    <lineage>
        <taxon>Eukaryota</taxon>
        <taxon>Viridiplantae</taxon>
        <taxon>Streptophyta</taxon>
        <taxon>Embryophyta</taxon>
        <taxon>Tracheophyta</taxon>
        <taxon>Spermatophyta</taxon>
        <taxon>Magnoliopsida</taxon>
        <taxon>eudicotyledons</taxon>
        <taxon>Gunneridae</taxon>
        <taxon>Pentapetalae</taxon>
        <taxon>rosids</taxon>
        <taxon>fabids</taxon>
        <taxon>Fagales</taxon>
        <taxon>Fagaceae</taxon>
        <taxon>Lithocarpus</taxon>
    </lineage>
</organism>
<reference evidence="11 12" key="1">
    <citation type="submission" date="2024-01" db="EMBL/GenBank/DDBJ databases">
        <title>A telomere-to-telomere, gap-free genome of sweet tea (Lithocarpus litseifolius).</title>
        <authorList>
            <person name="Zhou J."/>
        </authorList>
    </citation>
    <scope>NUCLEOTIDE SEQUENCE [LARGE SCALE GENOMIC DNA]</scope>
    <source>
        <strain evidence="11">Zhou-2022a</strain>
        <tissue evidence="11">Leaf</tissue>
    </source>
</reference>
<keyword evidence="6" id="KW-0498">Mitosis</keyword>
<sequence>MLKDATLAYKAEALELQKQLRHIQSQFDMHTGQASSLIQGRWARIAATSIVNGHLTDLDDNLSVRNLEVSAFWRCMNTAEAEDDTDDPGAFVAVGCLRAIGTILKSASRLPQLFVQVEPTLVPKMRRMLTSDGQGPCVCFRRQLGFMCTIVV</sequence>
<feature type="domain" description="HAUS augmin-like complex subunit 3 N-terminal" evidence="10">
    <location>
        <begin position="3"/>
        <end position="71"/>
    </location>
</feature>
<evidence type="ECO:0000256" key="5">
    <source>
        <dbReference type="ARBA" id="ARBA00022701"/>
    </source>
</evidence>
<keyword evidence="4" id="KW-0132">Cell division</keyword>
<dbReference type="GO" id="GO:0051301">
    <property type="term" value="P:cell division"/>
    <property type="evidence" value="ECO:0007669"/>
    <property type="project" value="UniProtKB-KW"/>
</dbReference>
<keyword evidence="9" id="KW-0131">Cell cycle</keyword>
<proteinExistence type="inferred from homology"/>
<evidence type="ECO:0000256" key="2">
    <source>
        <dbReference type="ARBA" id="ARBA00009645"/>
    </source>
</evidence>
<keyword evidence="8" id="KW-0206">Cytoskeleton</keyword>
<comment type="similarity">
    <text evidence="2">Belongs to the HAUS3 family.</text>
</comment>
<dbReference type="InterPro" id="IPR026206">
    <property type="entry name" value="HAUS3"/>
</dbReference>
<evidence type="ECO:0000256" key="9">
    <source>
        <dbReference type="ARBA" id="ARBA00023306"/>
    </source>
</evidence>
<dbReference type="Pfam" id="PF14932">
    <property type="entry name" value="HAUS-augmin3"/>
    <property type="match status" value="1"/>
</dbReference>
<dbReference type="GO" id="GO:0005874">
    <property type="term" value="C:microtubule"/>
    <property type="evidence" value="ECO:0007669"/>
    <property type="project" value="UniProtKB-KW"/>
</dbReference>
<keyword evidence="5" id="KW-0493">Microtubule</keyword>
<evidence type="ECO:0000256" key="1">
    <source>
        <dbReference type="ARBA" id="ARBA00004186"/>
    </source>
</evidence>
<dbReference type="PANTHER" id="PTHR19378:SF0">
    <property type="entry name" value="HAUS AUGMIN-LIKE COMPLEX SUBUNIT 3"/>
    <property type="match status" value="1"/>
</dbReference>
<evidence type="ECO:0000313" key="12">
    <source>
        <dbReference type="Proteomes" id="UP001459277"/>
    </source>
</evidence>
<gene>
    <name evidence="11" type="ORF">SO802_022520</name>
</gene>
<dbReference type="InterPro" id="IPR032733">
    <property type="entry name" value="HAUS3_N"/>
</dbReference>
<protein>
    <recommendedName>
        <fullName evidence="10">HAUS augmin-like complex subunit 3 N-terminal domain-containing protein</fullName>
    </recommendedName>
</protein>
<accession>A0AAW2C405</accession>
<dbReference type="GO" id="GO:0070652">
    <property type="term" value="C:HAUS complex"/>
    <property type="evidence" value="ECO:0007669"/>
    <property type="project" value="InterPro"/>
</dbReference>
<dbReference type="PANTHER" id="PTHR19378">
    <property type="entry name" value="GOLGIN- RELATED"/>
    <property type="match status" value="1"/>
</dbReference>
<name>A0AAW2C405_9ROSI</name>
<dbReference type="Proteomes" id="UP001459277">
    <property type="component" value="Unassembled WGS sequence"/>
</dbReference>
<keyword evidence="7" id="KW-0175">Coiled coil</keyword>
<comment type="subcellular location">
    <subcellularLocation>
        <location evidence="1">Cytoplasm</location>
        <location evidence="1">Cytoskeleton</location>
        <location evidence="1">Spindle</location>
    </subcellularLocation>
</comment>